<evidence type="ECO:0000313" key="5">
    <source>
        <dbReference type="EMBL" id="MCW3477882.1"/>
    </source>
</evidence>
<feature type="transmembrane region" description="Helical" evidence="3">
    <location>
        <begin position="93"/>
        <end position="111"/>
    </location>
</feature>
<dbReference type="InterPro" id="IPR043128">
    <property type="entry name" value="Rev_trsase/Diguanyl_cyclase"/>
</dbReference>
<name>A0AA41YZ31_9PROT</name>
<feature type="transmembrane region" description="Helical" evidence="3">
    <location>
        <begin position="117"/>
        <end position="137"/>
    </location>
</feature>
<dbReference type="InterPro" id="IPR029787">
    <property type="entry name" value="Nucleotide_cyclase"/>
</dbReference>
<evidence type="ECO:0000259" key="4">
    <source>
        <dbReference type="PROSITE" id="PS50887"/>
    </source>
</evidence>
<feature type="transmembrane region" description="Helical" evidence="3">
    <location>
        <begin position="149"/>
        <end position="172"/>
    </location>
</feature>
<dbReference type="EMBL" id="JAPDNT010000060">
    <property type="protein sequence ID" value="MCW3477882.1"/>
    <property type="molecule type" value="Genomic_DNA"/>
</dbReference>
<keyword evidence="3" id="KW-0472">Membrane</keyword>
<dbReference type="SUPFAM" id="SSF55073">
    <property type="entry name" value="Nucleotide cyclase"/>
    <property type="match status" value="1"/>
</dbReference>
<dbReference type="SMART" id="SM00267">
    <property type="entry name" value="GGDEF"/>
    <property type="match status" value="1"/>
</dbReference>
<sequence length="377" mass="39824">MFQLPTVVAFGSLITGLLACLAFSLSLGSRTEKELAWWGLAYTCIAFGLALFATAEGKSSWAANGGNAFILWGVGFSWAGLRALTGRSTRWEVMLAGGFLWLMACTVPAFLEDVVLRLVLRSVLGAVYALLMVMELASFRGEKSVTHWLATALAGLHCIFSGVFAISAALFSVGDAVAIYDLPIVRLIALEGIVYGLLMGFTLVAHSKERVAARHRVAAATDPLTGLLNRRAFTEEASKALDDASGTALLAFDLDHFKQVNDRFGHPAGDQALQVFARVAAGSIRSGDIISRLGGEEFAAVLRNADPDTALSVANRIRVAFAREASAICDGAASVSVGIAMVRDGADLYALLSEADAALYRAKALGRNRAVSLSCAA</sequence>
<dbReference type="GO" id="GO:0005886">
    <property type="term" value="C:plasma membrane"/>
    <property type="evidence" value="ECO:0007669"/>
    <property type="project" value="TreeGrafter"/>
</dbReference>
<dbReference type="AlphaFoldDB" id="A0AA41YZ31"/>
<evidence type="ECO:0000256" key="2">
    <source>
        <dbReference type="ARBA" id="ARBA00034247"/>
    </source>
</evidence>
<dbReference type="GO" id="GO:0043709">
    <property type="term" value="P:cell adhesion involved in single-species biofilm formation"/>
    <property type="evidence" value="ECO:0007669"/>
    <property type="project" value="TreeGrafter"/>
</dbReference>
<feature type="transmembrane region" description="Helical" evidence="3">
    <location>
        <begin position="35"/>
        <end position="55"/>
    </location>
</feature>
<evidence type="ECO:0000256" key="3">
    <source>
        <dbReference type="SAM" id="Phobius"/>
    </source>
</evidence>
<dbReference type="NCBIfam" id="TIGR00254">
    <property type="entry name" value="GGDEF"/>
    <property type="match status" value="1"/>
</dbReference>
<reference evidence="5" key="1">
    <citation type="submission" date="2022-09" db="EMBL/GenBank/DDBJ databases">
        <title>Rhodovastum sp. nov. RN2-1 isolated from soil in Seongnam, South Korea.</title>
        <authorList>
            <person name="Le N.T."/>
        </authorList>
    </citation>
    <scope>NUCLEOTIDE SEQUENCE</scope>
    <source>
        <strain evidence="5">RN2-1</strain>
    </source>
</reference>
<gene>
    <name evidence="5" type="ORF">OL599_25365</name>
</gene>
<reference evidence="5" key="2">
    <citation type="submission" date="2022-10" db="EMBL/GenBank/DDBJ databases">
        <authorList>
            <person name="Trinh H.N."/>
        </authorList>
    </citation>
    <scope>NUCLEOTIDE SEQUENCE</scope>
    <source>
        <strain evidence="5">RN2-1</strain>
    </source>
</reference>
<feature type="domain" description="GGDEF" evidence="4">
    <location>
        <begin position="245"/>
        <end position="375"/>
    </location>
</feature>
<feature type="transmembrane region" description="Helical" evidence="3">
    <location>
        <begin position="61"/>
        <end position="81"/>
    </location>
</feature>
<feature type="transmembrane region" description="Helical" evidence="3">
    <location>
        <begin position="184"/>
        <end position="206"/>
    </location>
</feature>
<dbReference type="GO" id="GO:1902201">
    <property type="term" value="P:negative regulation of bacterial-type flagellum-dependent cell motility"/>
    <property type="evidence" value="ECO:0007669"/>
    <property type="project" value="TreeGrafter"/>
</dbReference>
<dbReference type="FunFam" id="3.30.70.270:FF:000001">
    <property type="entry name" value="Diguanylate cyclase domain protein"/>
    <property type="match status" value="1"/>
</dbReference>
<dbReference type="Proteomes" id="UP001165679">
    <property type="component" value="Unassembled WGS sequence"/>
</dbReference>
<dbReference type="PROSITE" id="PS50887">
    <property type="entry name" value="GGDEF"/>
    <property type="match status" value="1"/>
</dbReference>
<feature type="transmembrane region" description="Helical" evidence="3">
    <location>
        <begin position="6"/>
        <end position="28"/>
    </location>
</feature>
<protein>
    <recommendedName>
        <fullName evidence="1">diguanylate cyclase</fullName>
        <ecNumber evidence="1">2.7.7.65</ecNumber>
    </recommendedName>
</protein>
<dbReference type="Gene3D" id="3.30.70.270">
    <property type="match status" value="1"/>
</dbReference>
<keyword evidence="3" id="KW-1133">Transmembrane helix</keyword>
<dbReference type="InterPro" id="IPR050469">
    <property type="entry name" value="Diguanylate_Cyclase"/>
</dbReference>
<accession>A0AA41YZ31</accession>
<evidence type="ECO:0000313" key="6">
    <source>
        <dbReference type="Proteomes" id="UP001165679"/>
    </source>
</evidence>
<dbReference type="InterPro" id="IPR000160">
    <property type="entry name" value="GGDEF_dom"/>
</dbReference>
<proteinExistence type="predicted"/>
<organism evidence="5 6">
    <name type="scientific">Limobrevibacterium gyesilva</name>
    <dbReference type="NCBI Taxonomy" id="2991712"/>
    <lineage>
        <taxon>Bacteria</taxon>
        <taxon>Pseudomonadati</taxon>
        <taxon>Pseudomonadota</taxon>
        <taxon>Alphaproteobacteria</taxon>
        <taxon>Acetobacterales</taxon>
        <taxon>Acetobacteraceae</taxon>
        <taxon>Limobrevibacterium</taxon>
    </lineage>
</organism>
<dbReference type="CDD" id="cd01949">
    <property type="entry name" value="GGDEF"/>
    <property type="match status" value="1"/>
</dbReference>
<keyword evidence="6" id="KW-1185">Reference proteome</keyword>
<dbReference type="RefSeq" id="WP_264716864.1">
    <property type="nucleotide sequence ID" value="NZ_JAPDNT010000060.1"/>
</dbReference>
<evidence type="ECO:0000256" key="1">
    <source>
        <dbReference type="ARBA" id="ARBA00012528"/>
    </source>
</evidence>
<dbReference type="PANTHER" id="PTHR45138">
    <property type="entry name" value="REGULATORY COMPONENTS OF SENSORY TRANSDUCTION SYSTEM"/>
    <property type="match status" value="1"/>
</dbReference>
<dbReference type="EC" id="2.7.7.65" evidence="1"/>
<comment type="catalytic activity">
    <reaction evidence="2">
        <text>2 GTP = 3',3'-c-di-GMP + 2 diphosphate</text>
        <dbReference type="Rhea" id="RHEA:24898"/>
        <dbReference type="ChEBI" id="CHEBI:33019"/>
        <dbReference type="ChEBI" id="CHEBI:37565"/>
        <dbReference type="ChEBI" id="CHEBI:58805"/>
        <dbReference type="EC" id="2.7.7.65"/>
    </reaction>
</comment>
<comment type="caution">
    <text evidence="5">The sequence shown here is derived from an EMBL/GenBank/DDBJ whole genome shotgun (WGS) entry which is preliminary data.</text>
</comment>
<dbReference type="GO" id="GO:0052621">
    <property type="term" value="F:diguanylate cyclase activity"/>
    <property type="evidence" value="ECO:0007669"/>
    <property type="project" value="UniProtKB-EC"/>
</dbReference>
<keyword evidence="3" id="KW-0812">Transmembrane</keyword>
<dbReference type="PANTHER" id="PTHR45138:SF9">
    <property type="entry name" value="DIGUANYLATE CYCLASE DGCM-RELATED"/>
    <property type="match status" value="1"/>
</dbReference>
<dbReference type="Pfam" id="PF00990">
    <property type="entry name" value="GGDEF"/>
    <property type="match status" value="1"/>
</dbReference>